<comment type="caution">
    <text evidence="2">The sequence shown here is derived from an EMBL/GenBank/DDBJ whole genome shotgun (WGS) entry which is preliminary data.</text>
</comment>
<evidence type="ECO:0000313" key="2">
    <source>
        <dbReference type="EMBL" id="PEJ33144.1"/>
    </source>
</evidence>
<dbReference type="Proteomes" id="UP000220106">
    <property type="component" value="Unassembled WGS sequence"/>
</dbReference>
<dbReference type="InterPro" id="IPR018392">
    <property type="entry name" value="LysM"/>
</dbReference>
<dbReference type="EMBL" id="NUEQ01000020">
    <property type="protein sequence ID" value="PEJ33144.1"/>
    <property type="molecule type" value="Genomic_DNA"/>
</dbReference>
<dbReference type="AlphaFoldDB" id="A0AAX0RRS8"/>
<protein>
    <recommendedName>
        <fullName evidence="1">LysM domain-containing protein</fullName>
    </recommendedName>
</protein>
<feature type="domain" description="LysM" evidence="1">
    <location>
        <begin position="1"/>
        <end position="45"/>
    </location>
</feature>
<sequence>MIYRVKSGDTLSKIAKLYHTSVDAIVAENHIKNPNLLNKNEKHHITIHDKHQTRHPHAFVYVVKQGDTLHELALRYHTTVKELVKWNDIQDPNRIYAGEKLRIRSK</sequence>
<name>A0AAX0RRS8_9BACI</name>
<dbReference type="SMART" id="SM00257">
    <property type="entry name" value="LysM"/>
    <property type="match status" value="2"/>
</dbReference>
<dbReference type="Pfam" id="PF01476">
    <property type="entry name" value="LysM"/>
    <property type="match status" value="2"/>
</dbReference>
<evidence type="ECO:0000313" key="3">
    <source>
        <dbReference type="Proteomes" id="UP000220106"/>
    </source>
</evidence>
<proteinExistence type="predicted"/>
<evidence type="ECO:0000259" key="1">
    <source>
        <dbReference type="PROSITE" id="PS51782"/>
    </source>
</evidence>
<dbReference type="Gene3D" id="3.10.350.10">
    <property type="entry name" value="LysM domain"/>
    <property type="match status" value="2"/>
</dbReference>
<organism evidence="2 3">
    <name type="scientific">Peribacillus butanolivorans</name>
    <dbReference type="NCBI Taxonomy" id="421767"/>
    <lineage>
        <taxon>Bacteria</taxon>
        <taxon>Bacillati</taxon>
        <taxon>Bacillota</taxon>
        <taxon>Bacilli</taxon>
        <taxon>Bacillales</taxon>
        <taxon>Bacillaceae</taxon>
        <taxon>Peribacillus</taxon>
    </lineage>
</organism>
<dbReference type="PROSITE" id="PS51782">
    <property type="entry name" value="LYSM"/>
    <property type="match status" value="2"/>
</dbReference>
<dbReference type="SUPFAM" id="SSF54106">
    <property type="entry name" value="LysM domain"/>
    <property type="match status" value="2"/>
</dbReference>
<reference evidence="2 3" key="1">
    <citation type="submission" date="2017-09" db="EMBL/GenBank/DDBJ databases">
        <title>Large-scale bioinformatics analysis of Bacillus genomes uncovers conserved roles of natural products in bacterial physiology.</title>
        <authorList>
            <consortium name="Agbiome Team Llc"/>
            <person name="Bleich R.M."/>
            <person name="Kirk G.J."/>
            <person name="Santa Maria K.C."/>
            <person name="Allen S.E."/>
            <person name="Farag S."/>
            <person name="Shank E.A."/>
            <person name="Bowers A."/>
        </authorList>
    </citation>
    <scope>NUCLEOTIDE SEQUENCE [LARGE SCALE GENOMIC DNA]</scope>
    <source>
        <strain evidence="2 3">AFS003229</strain>
    </source>
</reference>
<dbReference type="InterPro" id="IPR036779">
    <property type="entry name" value="LysM_dom_sf"/>
</dbReference>
<dbReference type="PANTHER" id="PTHR33734:SF22">
    <property type="entry name" value="MEMBRANE-BOUND LYTIC MUREIN TRANSGLYCOSYLASE D"/>
    <property type="match status" value="1"/>
</dbReference>
<dbReference type="CDD" id="cd00118">
    <property type="entry name" value="LysM"/>
    <property type="match status" value="2"/>
</dbReference>
<dbReference type="PANTHER" id="PTHR33734">
    <property type="entry name" value="LYSM DOMAIN-CONTAINING GPI-ANCHORED PROTEIN 2"/>
    <property type="match status" value="1"/>
</dbReference>
<gene>
    <name evidence="2" type="ORF">CN689_12400</name>
</gene>
<accession>A0AAX0RRS8</accession>
<feature type="domain" description="LysM" evidence="1">
    <location>
        <begin position="59"/>
        <end position="103"/>
    </location>
</feature>